<keyword evidence="1" id="KW-0472">Membrane</keyword>
<comment type="caution">
    <text evidence="3">The sequence shown here is derived from an EMBL/GenBank/DDBJ whole genome shotgun (WGS) entry which is preliminary data.</text>
</comment>
<keyword evidence="2" id="KW-0732">Signal</keyword>
<sequence>MVLFLIAALTMTAGLLALPHAGEMSDAMQSSGAASEMSHEGMADASGSAAASANDCADMPCTGDHDPLTPCIVVLMCTIAAIILSLLRPRSRAGMIRIARSELPSSRTPLPPIPAPPDSLAPRLTVLSISRT</sequence>
<keyword evidence="4" id="KW-1185">Reference proteome</keyword>
<feature type="signal peptide" evidence="2">
    <location>
        <begin position="1"/>
        <end position="17"/>
    </location>
</feature>
<evidence type="ECO:0000256" key="1">
    <source>
        <dbReference type="SAM" id="Phobius"/>
    </source>
</evidence>
<evidence type="ECO:0000256" key="2">
    <source>
        <dbReference type="SAM" id="SignalP"/>
    </source>
</evidence>
<keyword evidence="1" id="KW-1133">Transmembrane helix</keyword>
<evidence type="ECO:0000313" key="3">
    <source>
        <dbReference type="EMBL" id="GAA5341772.1"/>
    </source>
</evidence>
<keyword evidence="1" id="KW-0812">Transmembrane</keyword>
<accession>A0ABP9U4K8</accession>
<gene>
    <name evidence="3" type="ORF">KACC15558_28130</name>
</gene>
<dbReference type="EMBL" id="BAABNP010000012">
    <property type="protein sequence ID" value="GAA5341772.1"/>
    <property type="molecule type" value="Genomic_DNA"/>
</dbReference>
<dbReference type="Proteomes" id="UP001498935">
    <property type="component" value="Unassembled WGS sequence"/>
</dbReference>
<evidence type="ECO:0000313" key="4">
    <source>
        <dbReference type="Proteomes" id="UP001498935"/>
    </source>
</evidence>
<proteinExistence type="predicted"/>
<name>A0ABP9U4K8_9MICO</name>
<protein>
    <submittedName>
        <fullName evidence="3">Uncharacterized protein</fullName>
    </submittedName>
</protein>
<reference evidence="3 4" key="1">
    <citation type="submission" date="2024-02" db="EMBL/GenBank/DDBJ databases">
        <title>Characterization of antibiotic resistant novel bacterial strains and their environmental applications.</title>
        <authorList>
            <person name="Manzoor S."/>
            <person name="Abbas S."/>
            <person name="Arshad M."/>
            <person name="Li W.J."/>
            <person name="Ahmed I."/>
        </authorList>
    </citation>
    <scope>NUCLEOTIDE SEQUENCE [LARGE SCALE GENOMIC DNA]</scope>
    <source>
        <strain evidence="3 4">KACC 15558</strain>
    </source>
</reference>
<feature type="chain" id="PRO_5047241597" evidence="2">
    <location>
        <begin position="18"/>
        <end position="132"/>
    </location>
</feature>
<feature type="transmembrane region" description="Helical" evidence="1">
    <location>
        <begin position="67"/>
        <end position="87"/>
    </location>
</feature>
<organism evidence="3 4">
    <name type="scientific">Brevibacterium ammoniilyticum</name>
    <dbReference type="NCBI Taxonomy" id="1046555"/>
    <lineage>
        <taxon>Bacteria</taxon>
        <taxon>Bacillati</taxon>
        <taxon>Actinomycetota</taxon>
        <taxon>Actinomycetes</taxon>
        <taxon>Micrococcales</taxon>
        <taxon>Brevibacteriaceae</taxon>
        <taxon>Brevibacterium</taxon>
    </lineage>
</organism>